<accession>A0A839S8I4</accession>
<evidence type="ECO:0000259" key="4">
    <source>
        <dbReference type="Pfam" id="PF01494"/>
    </source>
</evidence>
<name>A0A839S8I4_9SPHI</name>
<gene>
    <name evidence="5" type="ORF">FHS11_000851</name>
</gene>
<dbReference type="Pfam" id="PF01494">
    <property type="entry name" value="FAD_binding_3"/>
    <property type="match status" value="1"/>
</dbReference>
<dbReference type="GO" id="GO:0016709">
    <property type="term" value="F:oxidoreductase activity, acting on paired donors, with incorporation or reduction of molecular oxygen, NAD(P)H as one donor, and incorporation of one atom of oxygen"/>
    <property type="evidence" value="ECO:0007669"/>
    <property type="project" value="UniProtKB-ARBA"/>
</dbReference>
<dbReference type="PANTHER" id="PTHR43004">
    <property type="entry name" value="TRK SYSTEM POTASSIUM UPTAKE PROTEIN"/>
    <property type="match status" value="1"/>
</dbReference>
<dbReference type="SUPFAM" id="SSF51905">
    <property type="entry name" value="FAD/NAD(P)-binding domain"/>
    <property type="match status" value="1"/>
</dbReference>
<proteinExistence type="predicted"/>
<dbReference type="AlphaFoldDB" id="A0A839S8I4"/>
<reference evidence="5" key="1">
    <citation type="submission" date="2020-08" db="EMBL/GenBank/DDBJ databases">
        <title>Genomic Encyclopedia of Type Strains, Phase III (KMG-III): the genomes of soil and plant-associated and newly described type strains.</title>
        <authorList>
            <person name="Whitman W."/>
        </authorList>
    </citation>
    <scope>NUCLEOTIDE SEQUENCE [LARGE SCALE GENOMIC DNA]</scope>
    <source>
        <strain evidence="5">CECT 8628</strain>
    </source>
</reference>
<dbReference type="Gene3D" id="3.50.50.60">
    <property type="entry name" value="FAD/NAD(P)-binding domain"/>
    <property type="match status" value="1"/>
</dbReference>
<dbReference type="PRINTS" id="PR00420">
    <property type="entry name" value="RNGMNOXGNASE"/>
</dbReference>
<feature type="domain" description="FAD-binding" evidence="4">
    <location>
        <begin position="8"/>
        <end position="347"/>
    </location>
</feature>
<dbReference type="InterPro" id="IPR002938">
    <property type="entry name" value="FAD-bd"/>
</dbReference>
<dbReference type="PANTHER" id="PTHR43004:SF19">
    <property type="entry name" value="BINDING MONOOXYGENASE, PUTATIVE (JCVI)-RELATED"/>
    <property type="match status" value="1"/>
</dbReference>
<keyword evidence="3" id="KW-0274">FAD</keyword>
<dbReference type="EMBL" id="JACHWX010000002">
    <property type="protein sequence ID" value="MBB3054441.1"/>
    <property type="molecule type" value="Genomic_DNA"/>
</dbReference>
<dbReference type="Gene3D" id="3.30.70.2450">
    <property type="match status" value="1"/>
</dbReference>
<keyword evidence="2" id="KW-0285">Flavoprotein</keyword>
<evidence type="ECO:0000256" key="3">
    <source>
        <dbReference type="ARBA" id="ARBA00022827"/>
    </source>
</evidence>
<dbReference type="OrthoDB" id="9766816at2"/>
<dbReference type="InterPro" id="IPR050641">
    <property type="entry name" value="RIFMO-like"/>
</dbReference>
<evidence type="ECO:0000256" key="2">
    <source>
        <dbReference type="ARBA" id="ARBA00022630"/>
    </source>
</evidence>
<sequence length="532" mass="60151">MILNEQHTPVLIVGAGPSGLMMAAQLLRYGIQPIIIDSKQGPTDESKALAVQARSLEIYRQMGLIDRVLEGGKAAEGLSFNLDGKKAASLSFNNVGEGQTAFPFIHLYQQSKNEKLLLDFLTRHVCPVYWETNLMSLKQTEKCVEVNLQNAGQAITLTCDWVIGADGAHSSVRKQLNIPFSGDTYAHGFYLADVELLNEEINDGYVHLCLGGQGFSGFFPMPEFTRYRVIGNLPAKLEKKEGLRLEEVLPYLQNISGIQVNVKNNYWFTTYRLHHRMADKFREQRCFLIGDAAHIHSPVGGQGMNTGLQDAYNLAWKLAGVVNGRLKHPILDSYAAERMPVAKTLLNTTDRVFNIVMSNKWYSRVFKTWLMPSVLKFAWNNKGIREALFKRVSQIDISYRDSAINLQISQSTKVKAGDRLPYLKVFDEKKQEETDLHEWCSKAGFTFIVLGKLAESDLFTLAKWITQNYPATLNFFYLPPSAKNLHVFEAFEINPNRVKSLIVRPDMHIGFINDKVDMVLTDNYLRNIVGVM</sequence>
<comment type="caution">
    <text evidence="5">The sequence shown here is derived from an EMBL/GenBank/DDBJ whole genome shotgun (WGS) entry which is preliminary data.</text>
</comment>
<dbReference type="RefSeq" id="WP_096356934.1">
    <property type="nucleotide sequence ID" value="NZ_AP017313.1"/>
</dbReference>
<organism evidence="5 6">
    <name type="scientific">Mucilaginibacter gotjawali</name>
    <dbReference type="NCBI Taxonomy" id="1550579"/>
    <lineage>
        <taxon>Bacteria</taxon>
        <taxon>Pseudomonadati</taxon>
        <taxon>Bacteroidota</taxon>
        <taxon>Sphingobacteriia</taxon>
        <taxon>Sphingobacteriales</taxon>
        <taxon>Sphingobacteriaceae</taxon>
        <taxon>Mucilaginibacter</taxon>
    </lineage>
</organism>
<dbReference type="InterPro" id="IPR036188">
    <property type="entry name" value="FAD/NAD-bd_sf"/>
</dbReference>
<comment type="cofactor">
    <cofactor evidence="1">
        <name>FAD</name>
        <dbReference type="ChEBI" id="CHEBI:57692"/>
    </cofactor>
</comment>
<protein>
    <submittedName>
        <fullName evidence="5">2-polyprenyl-6-methoxyphenol hydroxylase-like FAD-dependent oxidoreductase</fullName>
    </submittedName>
</protein>
<evidence type="ECO:0000313" key="5">
    <source>
        <dbReference type="EMBL" id="MBB3054441.1"/>
    </source>
</evidence>
<dbReference type="Proteomes" id="UP000539265">
    <property type="component" value="Unassembled WGS sequence"/>
</dbReference>
<evidence type="ECO:0000313" key="6">
    <source>
        <dbReference type="Proteomes" id="UP000539265"/>
    </source>
</evidence>
<evidence type="ECO:0000256" key="1">
    <source>
        <dbReference type="ARBA" id="ARBA00001974"/>
    </source>
</evidence>
<keyword evidence="6" id="KW-1185">Reference proteome</keyword>
<dbReference type="GO" id="GO:0071949">
    <property type="term" value="F:FAD binding"/>
    <property type="evidence" value="ECO:0007669"/>
    <property type="project" value="InterPro"/>
</dbReference>